<dbReference type="CDD" id="cd04645">
    <property type="entry name" value="LbH_gamma_CA_like"/>
    <property type="match status" value="1"/>
</dbReference>
<gene>
    <name evidence="1" type="ORF">ENV54_10480</name>
</gene>
<dbReference type="InterPro" id="IPR050484">
    <property type="entry name" value="Transf_Hexapept/Carb_Anhydrase"/>
</dbReference>
<organism evidence="1">
    <name type="scientific">Desulfomonile tiedjei</name>
    <dbReference type="NCBI Taxonomy" id="2358"/>
    <lineage>
        <taxon>Bacteria</taxon>
        <taxon>Pseudomonadati</taxon>
        <taxon>Thermodesulfobacteriota</taxon>
        <taxon>Desulfomonilia</taxon>
        <taxon>Desulfomonilales</taxon>
        <taxon>Desulfomonilaceae</taxon>
        <taxon>Desulfomonile</taxon>
    </lineage>
</organism>
<dbReference type="PANTHER" id="PTHR13061">
    <property type="entry name" value="DYNACTIN SUBUNIT P25"/>
    <property type="match status" value="1"/>
</dbReference>
<dbReference type="SUPFAM" id="SSF51161">
    <property type="entry name" value="Trimeric LpxA-like enzymes"/>
    <property type="match status" value="1"/>
</dbReference>
<protein>
    <submittedName>
        <fullName evidence="1">Gamma carbonic anhydrase family protein</fullName>
    </submittedName>
</protein>
<dbReference type="InterPro" id="IPR011004">
    <property type="entry name" value="Trimer_LpxA-like_sf"/>
</dbReference>
<dbReference type="PANTHER" id="PTHR13061:SF29">
    <property type="entry name" value="GAMMA CARBONIC ANHYDRASE-LIKE 1, MITOCHONDRIAL-RELATED"/>
    <property type="match status" value="1"/>
</dbReference>
<dbReference type="InterPro" id="IPR047324">
    <property type="entry name" value="LbH_gamma_CA-like"/>
</dbReference>
<dbReference type="InterPro" id="IPR001451">
    <property type="entry name" value="Hexapep"/>
</dbReference>
<dbReference type="Gene3D" id="2.160.10.10">
    <property type="entry name" value="Hexapeptide repeat proteins"/>
    <property type="match status" value="1"/>
</dbReference>
<accession>A0A7C4EV30</accession>
<dbReference type="AlphaFoldDB" id="A0A7C4EV30"/>
<evidence type="ECO:0000313" key="1">
    <source>
        <dbReference type="EMBL" id="HGH61712.1"/>
    </source>
</evidence>
<comment type="caution">
    <text evidence="1">The sequence shown here is derived from an EMBL/GenBank/DDBJ whole genome shotgun (WGS) entry which is preliminary data.</text>
</comment>
<name>A0A7C4EV30_9BACT</name>
<proteinExistence type="predicted"/>
<dbReference type="Pfam" id="PF00132">
    <property type="entry name" value="Hexapep"/>
    <property type="match status" value="1"/>
</dbReference>
<dbReference type="EMBL" id="DTGT01000339">
    <property type="protein sequence ID" value="HGH61712.1"/>
    <property type="molecule type" value="Genomic_DNA"/>
</dbReference>
<reference evidence="1" key="1">
    <citation type="journal article" date="2020" name="mSystems">
        <title>Genome- and Community-Level Interaction Insights into Carbon Utilization and Element Cycling Functions of Hydrothermarchaeota in Hydrothermal Sediment.</title>
        <authorList>
            <person name="Zhou Z."/>
            <person name="Liu Y."/>
            <person name="Xu W."/>
            <person name="Pan J."/>
            <person name="Luo Z.H."/>
            <person name="Li M."/>
        </authorList>
    </citation>
    <scope>NUCLEOTIDE SEQUENCE [LARGE SCALE GENOMIC DNA]</scope>
    <source>
        <strain evidence="1">SpSt-769</strain>
    </source>
</reference>
<sequence>MIYEYKGNRPKLGKNVFIAPTAVVLGDVEIGDASNVWFHTVIRGDVNAVRIGAHTNIQDHCMLHVTGERWPLFIGDRVIVGHCATLHGCVVEDDALIGVAAVVLDGAVVHEGAIVGAGALVPPGAVIPPNAVAMGAPATVRRFCTAEEKAYHQTNLAKYEAYARNFFDWAREVAAAPEPREGL</sequence>